<dbReference type="InterPro" id="IPR029045">
    <property type="entry name" value="ClpP/crotonase-like_dom_sf"/>
</dbReference>
<gene>
    <name evidence="2" type="ORF">ACHAW5_009816</name>
</gene>
<dbReference type="Gene3D" id="3.30.300.220">
    <property type="match status" value="1"/>
</dbReference>
<dbReference type="Proteomes" id="UP001530315">
    <property type="component" value="Unassembled WGS sequence"/>
</dbReference>
<comment type="similarity">
    <text evidence="1">Belongs to the enoyl-CoA hydratase/isomerase family.</text>
</comment>
<evidence type="ECO:0000313" key="2">
    <source>
        <dbReference type="EMBL" id="KAL3789077.1"/>
    </source>
</evidence>
<dbReference type="EMBL" id="JALLAZ020000699">
    <property type="protein sequence ID" value="KAL3789077.1"/>
    <property type="molecule type" value="Genomic_DNA"/>
</dbReference>
<dbReference type="PANTHER" id="PTHR43802:SF1">
    <property type="entry name" value="IP11341P-RELATED"/>
    <property type="match status" value="1"/>
</dbReference>
<dbReference type="AlphaFoldDB" id="A0ABD3PMT1"/>
<evidence type="ECO:0000313" key="3">
    <source>
        <dbReference type="Proteomes" id="UP001530315"/>
    </source>
</evidence>
<dbReference type="InterPro" id="IPR001753">
    <property type="entry name" value="Enoyl-CoA_hydra/iso"/>
</dbReference>
<reference evidence="2 3" key="1">
    <citation type="submission" date="2024-10" db="EMBL/GenBank/DDBJ databases">
        <title>Updated reference genomes for cyclostephanoid diatoms.</title>
        <authorList>
            <person name="Roberts W.R."/>
            <person name="Alverson A.J."/>
        </authorList>
    </citation>
    <scope>NUCLEOTIDE SEQUENCE [LARGE SCALE GENOMIC DNA]</scope>
    <source>
        <strain evidence="2 3">AJA276-08</strain>
    </source>
</reference>
<organism evidence="2 3">
    <name type="scientific">Stephanodiscus triporus</name>
    <dbReference type="NCBI Taxonomy" id="2934178"/>
    <lineage>
        <taxon>Eukaryota</taxon>
        <taxon>Sar</taxon>
        <taxon>Stramenopiles</taxon>
        <taxon>Ochrophyta</taxon>
        <taxon>Bacillariophyta</taxon>
        <taxon>Coscinodiscophyceae</taxon>
        <taxon>Thalassiosirophycidae</taxon>
        <taxon>Stephanodiscales</taxon>
        <taxon>Stephanodiscaceae</taxon>
        <taxon>Stephanodiscus</taxon>
    </lineage>
</organism>
<dbReference type="PANTHER" id="PTHR43802">
    <property type="entry name" value="ENOYL-COA HYDRATASE"/>
    <property type="match status" value="1"/>
</dbReference>
<proteinExistence type="inferred from homology"/>
<dbReference type="SUPFAM" id="SSF52096">
    <property type="entry name" value="ClpP/crotonase"/>
    <property type="match status" value="1"/>
</dbReference>
<accession>A0ABD3PMT1</accession>
<evidence type="ECO:0008006" key="4">
    <source>
        <dbReference type="Google" id="ProtNLM"/>
    </source>
</evidence>
<name>A0ABD3PMT1_9STRA</name>
<sequence>MTSANDVVLTKRITLTQSQGDGDEKEALLITLNRPSKNNCFNTRVCHELATIFHEVANEIKLHDAVVRPTDDGSDDDGRLQRRMQQKNKLVAVIFTGAGKSFCAGADLSNPPNPLHQSSDLPHHLRWNPVHQMGRVGVPIIGALSGHVITGGFELALACDILVGDSTTSFRDTHVKFGLAPCWGLSQRLSRRIGPGRARLVSFTAQPVNAVRAYEWGLLDELVDDSLGRAVELANAVAANDPLMVRRYKRAIVEGSYVNHRMGLQRERELGLAHYMEIVGDGHTFEGAKEYITDDGRPRLSESKL</sequence>
<dbReference type="Gene3D" id="3.90.226.10">
    <property type="entry name" value="2-enoyl-CoA Hydratase, Chain A, domain 1"/>
    <property type="match status" value="1"/>
</dbReference>
<evidence type="ECO:0000256" key="1">
    <source>
        <dbReference type="ARBA" id="ARBA00005254"/>
    </source>
</evidence>
<dbReference type="CDD" id="cd06558">
    <property type="entry name" value="crotonase-like"/>
    <property type="match status" value="1"/>
</dbReference>
<comment type="caution">
    <text evidence="2">The sequence shown here is derived from an EMBL/GenBank/DDBJ whole genome shotgun (WGS) entry which is preliminary data.</text>
</comment>
<protein>
    <recommendedName>
        <fullName evidence="4">Enoyl-CoA hydratase</fullName>
    </recommendedName>
</protein>
<dbReference type="Pfam" id="PF00378">
    <property type="entry name" value="ECH_1"/>
    <property type="match status" value="1"/>
</dbReference>
<keyword evidence="3" id="KW-1185">Reference proteome</keyword>